<dbReference type="EMBL" id="JBHTCG010000017">
    <property type="protein sequence ID" value="MFC7385323.1"/>
    <property type="molecule type" value="Genomic_DNA"/>
</dbReference>
<organism evidence="3 4">
    <name type="scientific">Sphaerisporangium rhizosphaerae</name>
    <dbReference type="NCBI Taxonomy" id="2269375"/>
    <lineage>
        <taxon>Bacteria</taxon>
        <taxon>Bacillati</taxon>
        <taxon>Actinomycetota</taxon>
        <taxon>Actinomycetes</taxon>
        <taxon>Streptosporangiales</taxon>
        <taxon>Streptosporangiaceae</taxon>
        <taxon>Sphaerisporangium</taxon>
    </lineage>
</organism>
<dbReference type="SUPFAM" id="SSF52009">
    <property type="entry name" value="Phosphohistidine domain"/>
    <property type="match status" value="1"/>
</dbReference>
<dbReference type="Gene3D" id="3.30.470.20">
    <property type="entry name" value="ATP-grasp fold, B domain"/>
    <property type="match status" value="1"/>
</dbReference>
<comment type="caution">
    <text evidence="3">The sequence shown here is derived from an EMBL/GenBank/DDBJ whole genome shotgun (WGS) entry which is preliminary data.</text>
</comment>
<protein>
    <submittedName>
        <fullName evidence="3">PEP/pyruvate-binding domain-containing protein</fullName>
    </submittedName>
</protein>
<evidence type="ECO:0000313" key="4">
    <source>
        <dbReference type="Proteomes" id="UP001596496"/>
    </source>
</evidence>
<dbReference type="RefSeq" id="WP_380829269.1">
    <property type="nucleotide sequence ID" value="NZ_JBHTCG010000017.1"/>
</dbReference>
<gene>
    <name evidence="3" type="ORF">ACFQSB_24160</name>
</gene>
<proteinExistence type="predicted"/>
<dbReference type="PANTHER" id="PTHR43615:SF1">
    <property type="entry name" value="PPDK_N DOMAIN-CONTAINING PROTEIN"/>
    <property type="match status" value="1"/>
</dbReference>
<accession>A0ABW2P876</accession>
<keyword evidence="4" id="KW-1185">Reference proteome</keyword>
<dbReference type="PANTHER" id="PTHR43615">
    <property type="entry name" value="PHOSPHOENOLPYRUVATE SYNTHASE-RELATED"/>
    <property type="match status" value="1"/>
</dbReference>
<dbReference type="Gene3D" id="3.30.1490.20">
    <property type="entry name" value="ATP-grasp fold, A domain"/>
    <property type="match status" value="1"/>
</dbReference>
<dbReference type="InterPro" id="IPR051549">
    <property type="entry name" value="PEP_Utilizing_Enz"/>
</dbReference>
<dbReference type="InterPro" id="IPR036637">
    <property type="entry name" value="Phosphohistidine_dom_sf"/>
</dbReference>
<name>A0ABW2P876_9ACTN</name>
<evidence type="ECO:0000259" key="1">
    <source>
        <dbReference type="Pfam" id="PF00391"/>
    </source>
</evidence>
<dbReference type="InterPro" id="IPR002192">
    <property type="entry name" value="PPDK_AMP/ATP-bd"/>
</dbReference>
<dbReference type="Gene3D" id="3.50.30.10">
    <property type="entry name" value="Phosphohistidine domain"/>
    <property type="match status" value="1"/>
</dbReference>
<sequence length="867" mass="91564">MSEPPLVLPLADPAADLALTGGKGASLARMAAAGLPVPPGFHVTTTAYERFVAGGLREAVLAAVAAQDEGAIGPLFAGREVPEPVSAAIRAAYKALGEPVVAVRSSATAEDLPGMSFAGQQETYLGVQGEAALIDAVRRCWASLWTARAIAYRAGNGVAHEEVTMAVVVQELVPADAAGVLFTADPVTGARDRMVLNAAWGLGEAVVGGQVTPDTVVVARPGGAVIARHTAEKAVMTVRAGAGTAEVPVPEDLRAAPVLDAAAIAALARLGERVEELYGLPMDVEWALHAGRPSILQARPITALEAAAPADLWNDSLTGDYLWSNGNLGEAIPDVMTPSTYSFVEIFMSGAMRTSSVAEFRAYGRIGGRFYMNLSLAMTLAAAFGLRKRFAMFIEPVFGRLPAGMDIPTVPLSWWRMARLILPAAVAVKREVRVNTRRLPEFFATAPGRCEALRGRVAAAPTAAALAALWREELGPYLLECSHMLEAATRQDSGALGLGRIRLAKLVGESEVAALSSGLHGGDSALASLGLLVGLDRLSRGEIDRDAFAREWGHRGPSEFEVSVARPGEDPRWIDAQLAGLREAEHDLDALLARQSEWRAAAWRRLAEEHPRQVRRARRTVARMTRALRDREVARSEVVRAFWAVRDFVLRAGEITGHGEDLFFLSVEEILAVLDARSPGGGAGDAPGAGNAADGAADGASALAAVAGRRRLYDRYRALPPYPALIRGRFDPFRWAADPARRGDVYDEHDREAPAAEAVTGFPGAAGVVEGRARVIASVEEGEALMPGEILVTTVTNVGWTPLFPRAAAVVTDVGAPLSHAAIVARELGIPAVVGCGNATDRVRTGDLLRVDGEHGTVEILTTAPPS</sequence>
<evidence type="ECO:0000313" key="3">
    <source>
        <dbReference type="EMBL" id="MFC7385323.1"/>
    </source>
</evidence>
<dbReference type="Pfam" id="PF01326">
    <property type="entry name" value="PPDK_N"/>
    <property type="match status" value="1"/>
</dbReference>
<dbReference type="Pfam" id="PF00391">
    <property type="entry name" value="PEP-utilizers"/>
    <property type="match status" value="1"/>
</dbReference>
<feature type="domain" description="Pyruvate phosphate dikinase AMP/ATP-binding" evidence="2">
    <location>
        <begin position="19"/>
        <end position="308"/>
    </location>
</feature>
<evidence type="ECO:0000259" key="2">
    <source>
        <dbReference type="Pfam" id="PF01326"/>
    </source>
</evidence>
<dbReference type="InterPro" id="IPR008279">
    <property type="entry name" value="PEP-util_enz_mobile_dom"/>
</dbReference>
<reference evidence="4" key="1">
    <citation type="journal article" date="2019" name="Int. J. Syst. Evol. Microbiol.">
        <title>The Global Catalogue of Microorganisms (GCM) 10K type strain sequencing project: providing services to taxonomists for standard genome sequencing and annotation.</title>
        <authorList>
            <consortium name="The Broad Institute Genomics Platform"/>
            <consortium name="The Broad Institute Genome Sequencing Center for Infectious Disease"/>
            <person name="Wu L."/>
            <person name="Ma J."/>
        </authorList>
    </citation>
    <scope>NUCLEOTIDE SEQUENCE [LARGE SCALE GENOMIC DNA]</scope>
    <source>
        <strain evidence="4">CECT 7649</strain>
    </source>
</reference>
<dbReference type="Proteomes" id="UP001596496">
    <property type="component" value="Unassembled WGS sequence"/>
</dbReference>
<dbReference type="InterPro" id="IPR013815">
    <property type="entry name" value="ATP_grasp_subdomain_1"/>
</dbReference>
<dbReference type="SUPFAM" id="SSF56059">
    <property type="entry name" value="Glutathione synthetase ATP-binding domain-like"/>
    <property type="match status" value="1"/>
</dbReference>
<feature type="domain" description="PEP-utilising enzyme mobile" evidence="1">
    <location>
        <begin position="787"/>
        <end position="856"/>
    </location>
</feature>